<evidence type="ECO:0000313" key="3">
    <source>
        <dbReference type="Proteomes" id="UP000253509"/>
    </source>
</evidence>
<keyword evidence="1" id="KW-0812">Transmembrane</keyword>
<keyword evidence="1" id="KW-1133">Transmembrane helix</keyword>
<comment type="caution">
    <text evidence="2">The sequence shown here is derived from an EMBL/GenBank/DDBJ whole genome shotgun (WGS) entry which is preliminary data.</text>
</comment>
<protein>
    <submittedName>
        <fullName evidence="2">Uncharacterized protein</fullName>
    </submittedName>
</protein>
<dbReference type="RefSeq" id="WP_113902452.1">
    <property type="nucleotide sequence ID" value="NZ_QNSB01000001.1"/>
</dbReference>
<keyword evidence="1" id="KW-0472">Membrane</keyword>
<gene>
    <name evidence="2" type="ORF">DFO65_10192</name>
</gene>
<dbReference type="AlphaFoldDB" id="A0A366IMR7"/>
<accession>A0A366IMR7</accession>
<keyword evidence="3" id="KW-1185">Reference proteome</keyword>
<evidence type="ECO:0000313" key="2">
    <source>
        <dbReference type="EMBL" id="RBP74374.1"/>
    </source>
</evidence>
<name>A0A366IMR7_9MICO</name>
<dbReference type="Proteomes" id="UP000253509">
    <property type="component" value="Unassembled WGS sequence"/>
</dbReference>
<feature type="transmembrane region" description="Helical" evidence="1">
    <location>
        <begin position="6"/>
        <end position="25"/>
    </location>
</feature>
<evidence type="ECO:0000256" key="1">
    <source>
        <dbReference type="SAM" id="Phobius"/>
    </source>
</evidence>
<proteinExistence type="predicted"/>
<sequence>MDLLVLLIICGFFTSIVFVIGRFACPRYDRVPLMEVDHVIAWTTLRRGWHALGAIGPLTNVIDEPPDRNPA</sequence>
<organism evidence="2 3">
    <name type="scientific">Brevibacterium celere</name>
    <dbReference type="NCBI Taxonomy" id="225845"/>
    <lineage>
        <taxon>Bacteria</taxon>
        <taxon>Bacillati</taxon>
        <taxon>Actinomycetota</taxon>
        <taxon>Actinomycetes</taxon>
        <taxon>Micrococcales</taxon>
        <taxon>Brevibacteriaceae</taxon>
        <taxon>Brevibacterium</taxon>
    </lineage>
</organism>
<dbReference type="EMBL" id="QNSB01000001">
    <property type="protein sequence ID" value="RBP74374.1"/>
    <property type="molecule type" value="Genomic_DNA"/>
</dbReference>
<reference evidence="2 3" key="1">
    <citation type="submission" date="2018-06" db="EMBL/GenBank/DDBJ databases">
        <title>Freshwater and sediment microbial communities from various areas in North America, analyzing microbe dynamics in response to fracking.</title>
        <authorList>
            <person name="Lamendella R."/>
        </authorList>
    </citation>
    <scope>NUCLEOTIDE SEQUENCE [LARGE SCALE GENOMIC DNA]</scope>
    <source>
        <strain evidence="2 3">3b_TX</strain>
    </source>
</reference>